<dbReference type="InterPro" id="IPR036689">
    <property type="entry name" value="ESAT-6-like_sf"/>
</dbReference>
<sequence length="96" mass="10489">MNSQIKYDFGAIQTAAADINSTAARINQLLDDIKAQIRPMVEAWEGESAAAYQVAQQQWDQSAAELNMVLQTISRTVSAGNDRMSDINRQAAASWG</sequence>
<evidence type="ECO:0000313" key="3">
    <source>
        <dbReference type="Proteomes" id="UP000199065"/>
    </source>
</evidence>
<protein>
    <recommendedName>
        <fullName evidence="1">ESAT-6-like protein</fullName>
    </recommendedName>
</protein>
<dbReference type="Proteomes" id="UP000199065">
    <property type="component" value="Unassembled WGS sequence"/>
</dbReference>
<organism evidence="2 3">
    <name type="scientific">Corynebacterium spheniscorum</name>
    <dbReference type="NCBI Taxonomy" id="185761"/>
    <lineage>
        <taxon>Bacteria</taxon>
        <taxon>Bacillati</taxon>
        <taxon>Actinomycetota</taxon>
        <taxon>Actinomycetes</taxon>
        <taxon>Mycobacteriales</taxon>
        <taxon>Corynebacteriaceae</taxon>
        <taxon>Corynebacterium</taxon>
    </lineage>
</organism>
<gene>
    <name evidence="2" type="ORF">SAMN05660282_00133</name>
</gene>
<dbReference type="AlphaFoldDB" id="A0A1I2PPD9"/>
<reference evidence="2 3" key="1">
    <citation type="submission" date="2016-10" db="EMBL/GenBank/DDBJ databases">
        <authorList>
            <person name="de Groot N.N."/>
        </authorList>
    </citation>
    <scope>NUCLEOTIDE SEQUENCE [LARGE SCALE GENOMIC DNA]</scope>
    <source>
        <strain>J11</strain>
        <strain evidence="3">PG 39</strain>
    </source>
</reference>
<dbReference type="SUPFAM" id="SSF140453">
    <property type="entry name" value="EsxAB dimer-like"/>
    <property type="match status" value="1"/>
</dbReference>
<dbReference type="EMBL" id="FOPJ01000001">
    <property type="protein sequence ID" value="SFG17253.1"/>
    <property type="molecule type" value="Genomic_DNA"/>
</dbReference>
<dbReference type="InterPro" id="IPR010310">
    <property type="entry name" value="T7SS_ESAT-6-like"/>
</dbReference>
<comment type="similarity">
    <text evidence="1">Belongs to the WXG100 family.</text>
</comment>
<evidence type="ECO:0000256" key="1">
    <source>
        <dbReference type="RuleBase" id="RU362001"/>
    </source>
</evidence>
<dbReference type="OrthoDB" id="3387628at2"/>
<keyword evidence="3" id="KW-1185">Reference proteome</keyword>
<dbReference type="RefSeq" id="WP_092283388.1">
    <property type="nucleotide sequence ID" value="NZ_FOPJ01000001.1"/>
</dbReference>
<name>A0A1I2PPD9_9CORY</name>
<dbReference type="Gene3D" id="1.10.287.1060">
    <property type="entry name" value="ESAT-6-like"/>
    <property type="match status" value="1"/>
</dbReference>
<accession>A0A1I2PPD9</accession>
<dbReference type="Pfam" id="PF06013">
    <property type="entry name" value="WXG100"/>
    <property type="match status" value="1"/>
</dbReference>
<evidence type="ECO:0000313" key="2">
    <source>
        <dbReference type="EMBL" id="SFG17253.1"/>
    </source>
</evidence>
<dbReference type="NCBIfam" id="TIGR03930">
    <property type="entry name" value="WXG100_ESAT6"/>
    <property type="match status" value="1"/>
</dbReference>
<dbReference type="STRING" id="185761.SAMN05660282_00133"/>
<proteinExistence type="inferred from homology"/>